<dbReference type="Gene3D" id="1.10.8.1080">
    <property type="match status" value="1"/>
</dbReference>
<dbReference type="Pfam" id="PF22645">
    <property type="entry name" value="GKRP_SIS_N"/>
    <property type="match status" value="1"/>
</dbReference>
<accession>A0A267MA40</accession>
<dbReference type="PROSITE" id="PS51464">
    <property type="entry name" value="SIS"/>
    <property type="match status" value="1"/>
</dbReference>
<comment type="miscellaneous">
    <text evidence="3">A lyase-type mechanism (elimination/hydration) is suggested for the cleavage of the lactyl ether bond of MurNAc 6-phosphate, with the formation of an alpha,beta-unsaturated aldehyde intermediate with (E)-stereochemistry, followed by the syn addition of water to give product.</text>
</comment>
<gene>
    <name evidence="3 4" type="primary">murQ</name>
    <name evidence="4" type="ORF">A3Q24_02145</name>
</gene>
<keyword evidence="1 3" id="KW-0456">Lyase</keyword>
<evidence type="ECO:0000256" key="2">
    <source>
        <dbReference type="ARBA" id="ARBA00023277"/>
    </source>
</evidence>
<evidence type="ECO:0000313" key="5">
    <source>
        <dbReference type="Proteomes" id="UP000216008"/>
    </source>
</evidence>
<dbReference type="GO" id="GO:0097367">
    <property type="term" value="F:carbohydrate derivative binding"/>
    <property type="evidence" value="ECO:0007669"/>
    <property type="project" value="InterPro"/>
</dbReference>
<dbReference type="GO" id="GO:0009254">
    <property type="term" value="P:peptidoglycan turnover"/>
    <property type="evidence" value="ECO:0007669"/>
    <property type="project" value="TreeGrafter"/>
</dbReference>
<dbReference type="InterPro" id="IPR001347">
    <property type="entry name" value="SIS_dom"/>
</dbReference>
<dbReference type="RefSeq" id="WP_095182587.1">
    <property type="nucleotide sequence ID" value="NZ_CP031701.1"/>
</dbReference>
<dbReference type="Proteomes" id="UP000216008">
    <property type="component" value="Unassembled WGS sequence"/>
</dbReference>
<comment type="function">
    <text evidence="3">Specifically catalyzes the cleavage of the D-lactyl ether substituent of MurNAc 6-phosphate, producing GlcNAc 6-phosphate and D-lactate.</text>
</comment>
<comment type="similarity">
    <text evidence="3">Belongs to the GCKR-like family. MurNAc-6-P etherase subfamily.</text>
</comment>
<comment type="catalytic activity">
    <reaction evidence="3">
        <text>N-acetyl-D-muramate 6-phosphate + H2O = N-acetyl-D-glucosamine 6-phosphate + (R)-lactate</text>
        <dbReference type="Rhea" id="RHEA:26410"/>
        <dbReference type="ChEBI" id="CHEBI:15377"/>
        <dbReference type="ChEBI" id="CHEBI:16004"/>
        <dbReference type="ChEBI" id="CHEBI:57513"/>
        <dbReference type="ChEBI" id="CHEBI:58722"/>
        <dbReference type="EC" id="4.2.1.126"/>
    </reaction>
</comment>
<dbReference type="HAMAP" id="MF_00068">
    <property type="entry name" value="MurQ"/>
    <property type="match status" value="1"/>
</dbReference>
<dbReference type="NCBIfam" id="NF009222">
    <property type="entry name" value="PRK12570.1"/>
    <property type="match status" value="1"/>
</dbReference>
<dbReference type="GO" id="GO:0046348">
    <property type="term" value="P:amino sugar catabolic process"/>
    <property type="evidence" value="ECO:0007669"/>
    <property type="project" value="InterPro"/>
</dbReference>
<organism evidence="4 5">
    <name type="scientific">Lactobacillus johnsonii</name>
    <dbReference type="NCBI Taxonomy" id="33959"/>
    <lineage>
        <taxon>Bacteria</taxon>
        <taxon>Bacillati</taxon>
        <taxon>Bacillota</taxon>
        <taxon>Bacilli</taxon>
        <taxon>Lactobacillales</taxon>
        <taxon>Lactobacillaceae</taxon>
        <taxon>Lactobacillus</taxon>
    </lineage>
</organism>
<dbReference type="InterPro" id="IPR046348">
    <property type="entry name" value="SIS_dom_sf"/>
</dbReference>
<dbReference type="GO" id="GO:0016803">
    <property type="term" value="F:ether hydrolase activity"/>
    <property type="evidence" value="ECO:0007669"/>
    <property type="project" value="TreeGrafter"/>
</dbReference>
<evidence type="ECO:0000256" key="1">
    <source>
        <dbReference type="ARBA" id="ARBA00023239"/>
    </source>
</evidence>
<proteinExistence type="inferred from homology"/>
<dbReference type="UniPathway" id="UPA00342"/>
<sequence>MEIKNLTTEQRNPDTMHIDSMSTLDMVKTINQEDKKVALAVGTQDQKIAQAIDEAAIRYHEGGRLIYIGAGTSGRLGVLDAAELVPTYGITPDRAIGLIAGGEGAMYVAVEGAEDSQKLARKDLNALKLNKKDIVLGLAASGRTPYVIGGLSYANEVGALTISIACVKDSEIGRSADIAIEAVVGPEVITGSTRMKAGTAQKMILNMISTGVMIKQGKVYENIMIDVKPTNSKLIDRACRIIQATTNVSIEKALDTLKETNNDVGLAIIMLKNNQSLSQAKNLLLATDGNVAEVLNNKLAN</sequence>
<dbReference type="FunFam" id="3.40.50.10490:FF:000014">
    <property type="entry name" value="N-acetylmuramic acid 6-phosphate etherase"/>
    <property type="match status" value="1"/>
</dbReference>
<evidence type="ECO:0000256" key="3">
    <source>
        <dbReference type="HAMAP-Rule" id="MF_00068"/>
    </source>
</evidence>
<dbReference type="PROSITE" id="PS01272">
    <property type="entry name" value="GCKR"/>
    <property type="match status" value="1"/>
</dbReference>
<dbReference type="PANTHER" id="PTHR10088:SF4">
    <property type="entry name" value="GLUCOKINASE REGULATORY PROTEIN"/>
    <property type="match status" value="1"/>
</dbReference>
<comment type="caution">
    <text evidence="4">The sequence shown here is derived from an EMBL/GenBank/DDBJ whole genome shotgun (WGS) entry which is preliminary data.</text>
</comment>
<dbReference type="NCBIfam" id="NF003915">
    <property type="entry name" value="PRK05441.1"/>
    <property type="match status" value="1"/>
</dbReference>
<dbReference type="CDD" id="cd05007">
    <property type="entry name" value="SIS_Etherase"/>
    <property type="match status" value="1"/>
</dbReference>
<dbReference type="Gene3D" id="3.40.50.10490">
    <property type="entry name" value="Glucose-6-phosphate isomerase like protein, domain 1"/>
    <property type="match status" value="2"/>
</dbReference>
<dbReference type="PANTHER" id="PTHR10088">
    <property type="entry name" value="GLUCOKINASE REGULATORY PROTEIN"/>
    <property type="match status" value="1"/>
</dbReference>
<dbReference type="Pfam" id="PF20741">
    <property type="entry name" value="GKRP-like_C"/>
    <property type="match status" value="1"/>
</dbReference>
<comment type="subunit">
    <text evidence="3">Homodimer.</text>
</comment>
<keyword evidence="2 3" id="KW-0119">Carbohydrate metabolism</keyword>
<dbReference type="NCBIfam" id="TIGR00274">
    <property type="entry name" value="N-acetylmuramic acid 6-phosphate etherase"/>
    <property type="match status" value="1"/>
</dbReference>
<name>A0A267MA40_LACJH</name>
<dbReference type="GO" id="GO:0097173">
    <property type="term" value="P:N-acetylmuramic acid catabolic process"/>
    <property type="evidence" value="ECO:0007669"/>
    <property type="project" value="UniProtKB-UniPathway"/>
</dbReference>
<comment type="pathway">
    <text evidence="3">Amino-sugar metabolism; N-acetylmuramate degradation.</text>
</comment>
<dbReference type="InterPro" id="IPR005486">
    <property type="entry name" value="Glucokinase_regulatory_CS"/>
</dbReference>
<dbReference type="EMBL" id="NIBD01000010">
    <property type="protein sequence ID" value="PAB56439.1"/>
    <property type="molecule type" value="Genomic_DNA"/>
</dbReference>
<feature type="active site" evidence="3">
    <location>
        <position position="114"/>
    </location>
</feature>
<protein>
    <recommendedName>
        <fullName evidence="3">N-acetylmuramic acid 6-phosphate etherase</fullName>
        <shortName evidence="3">MurNAc-6-P etherase</shortName>
        <ecNumber evidence="3">4.2.1.126</ecNumber>
    </recommendedName>
    <alternativeName>
        <fullName evidence="3">N-acetylmuramic acid 6-phosphate hydrolase</fullName>
    </alternativeName>
    <alternativeName>
        <fullName evidence="3">N-acetylmuramic acid 6-phosphate lyase</fullName>
    </alternativeName>
</protein>
<feature type="active site" description="Proton donor" evidence="3">
    <location>
        <position position="83"/>
    </location>
</feature>
<dbReference type="InterPro" id="IPR040190">
    <property type="entry name" value="MURQ/GCKR"/>
</dbReference>
<dbReference type="AlphaFoldDB" id="A0A267MA40"/>
<evidence type="ECO:0000313" key="4">
    <source>
        <dbReference type="EMBL" id="PAB56439.1"/>
    </source>
</evidence>
<dbReference type="InterPro" id="IPR005488">
    <property type="entry name" value="Etherase_MurQ"/>
</dbReference>
<dbReference type="SUPFAM" id="SSF53697">
    <property type="entry name" value="SIS domain"/>
    <property type="match status" value="1"/>
</dbReference>
<dbReference type="EC" id="4.2.1.126" evidence="3"/>
<reference evidence="4 5" key="1">
    <citation type="submission" date="2017-05" db="EMBL/GenBank/DDBJ databases">
        <title>Lactobacillus johnsonii from commercial turkeys.</title>
        <authorList>
            <person name="Johnson T.J."/>
            <person name="Youmans B."/>
        </authorList>
    </citation>
    <scope>NUCLEOTIDE SEQUENCE [LARGE SCALE GENOMIC DNA]</scope>
    <source>
        <strain evidence="4 5">UMNLJ114</strain>
    </source>
</reference>
<dbReference type="GO" id="GO:0016835">
    <property type="term" value="F:carbon-oxygen lyase activity"/>
    <property type="evidence" value="ECO:0007669"/>
    <property type="project" value="UniProtKB-UniRule"/>
</dbReference>